<dbReference type="InterPro" id="IPR036388">
    <property type="entry name" value="WH-like_DNA-bd_sf"/>
</dbReference>
<feature type="region of interest" description="Disordered" evidence="1">
    <location>
        <begin position="68"/>
        <end position="90"/>
    </location>
</feature>
<dbReference type="RefSeq" id="WP_051905297.1">
    <property type="nucleotide sequence ID" value="NZ_CP011786.1"/>
</dbReference>
<dbReference type="InterPro" id="IPR011434">
    <property type="entry name" value="Ltp-like_HTH"/>
</dbReference>
<dbReference type="AlphaFoldDB" id="A0A086Z111"/>
<organism evidence="3 4">
    <name type="scientific">Bifidobacterium actinocoloniiforme DSM 22766</name>
    <dbReference type="NCBI Taxonomy" id="1437605"/>
    <lineage>
        <taxon>Bacteria</taxon>
        <taxon>Bacillati</taxon>
        <taxon>Actinomycetota</taxon>
        <taxon>Actinomycetes</taxon>
        <taxon>Bifidobacteriales</taxon>
        <taxon>Bifidobacteriaceae</taxon>
        <taxon>Bifidobacterium</taxon>
    </lineage>
</organism>
<name>A0A086Z111_9BIFI</name>
<evidence type="ECO:0000256" key="1">
    <source>
        <dbReference type="SAM" id="MobiDB-lite"/>
    </source>
</evidence>
<proteinExistence type="predicted"/>
<dbReference type="EMBL" id="JGYK01000001">
    <property type="protein sequence ID" value="KFI40211.1"/>
    <property type="molecule type" value="Genomic_DNA"/>
</dbReference>
<dbReference type="eggNOG" id="COG3064">
    <property type="taxonomic scope" value="Bacteria"/>
</dbReference>
<evidence type="ECO:0000313" key="3">
    <source>
        <dbReference type="EMBL" id="KFI40211.1"/>
    </source>
</evidence>
<accession>A0A086Z111</accession>
<reference evidence="3 4" key="1">
    <citation type="submission" date="2014-03" db="EMBL/GenBank/DDBJ databases">
        <title>Genomics of Bifidobacteria.</title>
        <authorList>
            <person name="Ventura M."/>
            <person name="Milani C."/>
            <person name="Lugli G.A."/>
        </authorList>
    </citation>
    <scope>NUCLEOTIDE SEQUENCE [LARGE SCALE GENOMIC DNA]</scope>
    <source>
        <strain evidence="3 4">DSM 22766</strain>
    </source>
</reference>
<gene>
    <name evidence="3" type="ORF">BACT_0913</name>
</gene>
<dbReference type="Proteomes" id="UP000029015">
    <property type="component" value="Unassembled WGS sequence"/>
</dbReference>
<dbReference type="Pfam" id="PF07553">
    <property type="entry name" value="Lipoprotein_Ltp"/>
    <property type="match status" value="1"/>
</dbReference>
<dbReference type="Gene3D" id="1.10.10.10">
    <property type="entry name" value="Winged helix-like DNA-binding domain superfamily/Winged helix DNA-binding domain"/>
    <property type="match status" value="2"/>
</dbReference>
<keyword evidence="3" id="KW-0449">Lipoprotein</keyword>
<protein>
    <submittedName>
        <fullName evidence="3">Putative host cell surface-exposed lipoprotein</fullName>
    </submittedName>
</protein>
<keyword evidence="4" id="KW-1185">Reference proteome</keyword>
<sequence>MSIPPSPPTTQVPPAPEIEAATLEKEGKSHLRPSRVWKILLIILALVGFLIAQSDVVNIPSIIASATHSQTPTKSPSPKHTHKPAPTPLPASYREAAIKAQQYADSMHLSEEGIRDQLTSKRDKYSQDEAQYAIEHVQANYPENALFIAKQLQSQGVHDPEVLMKRLTNAHYKFTPADAEYALDQLFPKEIVDSILSEDH</sequence>
<evidence type="ECO:0000259" key="2">
    <source>
        <dbReference type="Pfam" id="PF07553"/>
    </source>
</evidence>
<feature type="domain" description="Putative host cell surface-exposed lipoprotein Ltp-like HTH region" evidence="2">
    <location>
        <begin position="93"/>
        <end position="137"/>
    </location>
</feature>
<dbReference type="OrthoDB" id="2004788at2"/>
<evidence type="ECO:0000313" key="4">
    <source>
        <dbReference type="Proteomes" id="UP000029015"/>
    </source>
</evidence>
<comment type="caution">
    <text evidence="3">The sequence shown here is derived from an EMBL/GenBank/DDBJ whole genome shotgun (WGS) entry which is preliminary data.</text>
</comment>